<dbReference type="GO" id="GO:0005634">
    <property type="term" value="C:nucleus"/>
    <property type="evidence" value="ECO:0007669"/>
    <property type="project" value="UniProtKB-SubCell"/>
</dbReference>
<feature type="compositionally biased region" description="Basic and acidic residues" evidence="3">
    <location>
        <begin position="649"/>
        <end position="662"/>
    </location>
</feature>
<keyword evidence="5" id="KW-1185">Reference proteome</keyword>
<feature type="compositionally biased region" description="Polar residues" evidence="3">
    <location>
        <begin position="663"/>
        <end position="672"/>
    </location>
</feature>
<dbReference type="PANTHER" id="PTHR37534">
    <property type="entry name" value="TRANSCRIPTIONAL ACTIVATOR PROTEIN UGA3"/>
    <property type="match status" value="1"/>
</dbReference>
<feature type="compositionally biased region" description="Basic and acidic residues" evidence="3">
    <location>
        <begin position="1"/>
        <end position="24"/>
    </location>
</feature>
<feature type="compositionally biased region" description="Low complexity" evidence="3">
    <location>
        <begin position="322"/>
        <end position="343"/>
    </location>
</feature>
<dbReference type="PANTHER" id="PTHR37534:SF11">
    <property type="entry name" value="ZN(II)2CYS6 TRANSCRIPTION FACTOR (EUROFUNG)"/>
    <property type="match status" value="1"/>
</dbReference>
<dbReference type="Proteomes" id="UP001172681">
    <property type="component" value="Unassembled WGS sequence"/>
</dbReference>
<dbReference type="GO" id="GO:0003700">
    <property type="term" value="F:DNA-binding transcription factor activity"/>
    <property type="evidence" value="ECO:0007669"/>
    <property type="project" value="TreeGrafter"/>
</dbReference>
<feature type="region of interest" description="Disordered" evidence="3">
    <location>
        <begin position="320"/>
        <end position="343"/>
    </location>
</feature>
<protein>
    <submittedName>
        <fullName evidence="4">Uncharacterized protein</fullName>
    </submittedName>
</protein>
<evidence type="ECO:0000313" key="4">
    <source>
        <dbReference type="EMBL" id="KAJ9638734.1"/>
    </source>
</evidence>
<dbReference type="Pfam" id="PF11951">
    <property type="entry name" value="Fungal_trans_2"/>
    <property type="match status" value="1"/>
</dbReference>
<dbReference type="GO" id="GO:0045944">
    <property type="term" value="P:positive regulation of transcription by RNA polymerase II"/>
    <property type="evidence" value="ECO:0007669"/>
    <property type="project" value="TreeGrafter"/>
</dbReference>
<comment type="caution">
    <text evidence="4">The sequence shown here is derived from an EMBL/GenBank/DDBJ whole genome shotgun (WGS) entry which is preliminary data.</text>
</comment>
<accession>A0AA39D118</accession>
<feature type="region of interest" description="Disordered" evidence="3">
    <location>
        <begin position="1"/>
        <end position="55"/>
    </location>
</feature>
<feature type="region of interest" description="Disordered" evidence="3">
    <location>
        <begin position="626"/>
        <end position="678"/>
    </location>
</feature>
<dbReference type="GO" id="GO:0000976">
    <property type="term" value="F:transcription cis-regulatory region binding"/>
    <property type="evidence" value="ECO:0007669"/>
    <property type="project" value="TreeGrafter"/>
</dbReference>
<evidence type="ECO:0000256" key="2">
    <source>
        <dbReference type="ARBA" id="ARBA00023242"/>
    </source>
</evidence>
<gene>
    <name evidence="4" type="ORF">H2204_004210</name>
</gene>
<name>A0AA39D118_9EURO</name>
<evidence type="ECO:0000313" key="5">
    <source>
        <dbReference type="Proteomes" id="UP001172681"/>
    </source>
</evidence>
<organism evidence="4 5">
    <name type="scientific">Knufia peltigerae</name>
    <dbReference type="NCBI Taxonomy" id="1002370"/>
    <lineage>
        <taxon>Eukaryota</taxon>
        <taxon>Fungi</taxon>
        <taxon>Dikarya</taxon>
        <taxon>Ascomycota</taxon>
        <taxon>Pezizomycotina</taxon>
        <taxon>Eurotiomycetes</taxon>
        <taxon>Chaetothyriomycetidae</taxon>
        <taxon>Chaetothyriales</taxon>
        <taxon>Trichomeriaceae</taxon>
        <taxon>Knufia</taxon>
    </lineage>
</organism>
<keyword evidence="2" id="KW-0539">Nucleus</keyword>
<dbReference type="EMBL" id="JAPDRN010000020">
    <property type="protein sequence ID" value="KAJ9638734.1"/>
    <property type="molecule type" value="Genomic_DNA"/>
</dbReference>
<feature type="compositionally biased region" description="Acidic residues" evidence="3">
    <location>
        <begin position="567"/>
        <end position="579"/>
    </location>
</feature>
<dbReference type="AlphaFoldDB" id="A0AA39D118"/>
<comment type="subcellular location">
    <subcellularLocation>
        <location evidence="1">Nucleus</location>
    </subcellularLocation>
</comment>
<sequence length="748" mass="83259">MNRTAKETVRVKAVSERASGDARSRSHVVRPLPSADRPSRRRIPKSPSVVSTGNDWWQGHLPVKKAFDPHNPDGDEWSGAMDLDWPYQDWNNDDSSMLPTCYDYLTAEDSLLFANDDNVTINDMPGINGPDRIPSSAVSHPNHVTTASPTQASFVSSSVQEELPSEVAMHRSAQTPAFAKVPATITTTTKPSRSLTDPASVLTEYYFKEVAGLFSCFDGHLNPFRTVVAQSWTSSPAMLRAMQSMAGACLAHQFPQFKTTVPRLRADAISLVRSEPSRQEHDPRSLLTLLMIGQTSSWFDPHDLGIPFLTSLKKRVSKMALSQPQPTTTTVRTNSSSTPPTANNNVRFFQEAIVYWEMLLSFVSSDFGVDCSSDTDTDTDTDIHIPIDFSGSLSSGGGHTNHRIPHPWTGICRDTQAIVHRVGALVRQERLKRRRNKFVTQRSLDESTKALELAYSLEKELLDVGKLYNNDDDVMDPGDHETPVWHLQTVSEIYRRSGLLHLYRVFPDLRRSRCRQERSSPTILGVLGRHGSDDYYAAGDDDGGDLITSWLSNVGGHHDGANYNETGVDDNEDDDEEEDEQWLLNLAVDTLRLLESIPITSSTKCLQPVMLVSCASELRLPPLAKGEYQQQPSPHGDSPLSVSSCLFHSTDESSRGDSDSNCRTKPTGNKSRTTTEEQTELATTFVKVVQARKFVTSRLSLLRNILPPLPIDTCLELVRRTWSRMDGGETDVYWIDVMMDHGLHTTMG</sequence>
<feature type="region of interest" description="Disordered" evidence="3">
    <location>
        <begin position="559"/>
        <end position="579"/>
    </location>
</feature>
<evidence type="ECO:0000256" key="1">
    <source>
        <dbReference type="ARBA" id="ARBA00004123"/>
    </source>
</evidence>
<reference evidence="4" key="1">
    <citation type="submission" date="2022-10" db="EMBL/GenBank/DDBJ databases">
        <title>Culturing micro-colonial fungi from biological soil crusts in the Mojave desert and describing Neophaeococcomyces mojavensis, and introducing the new genera and species Taxawa tesnikishii.</title>
        <authorList>
            <person name="Kurbessoian T."/>
            <person name="Stajich J.E."/>
        </authorList>
    </citation>
    <scope>NUCLEOTIDE SEQUENCE</scope>
    <source>
        <strain evidence="4">TK_35</strain>
    </source>
</reference>
<dbReference type="InterPro" id="IPR021858">
    <property type="entry name" value="Fun_TF"/>
</dbReference>
<evidence type="ECO:0000256" key="3">
    <source>
        <dbReference type="SAM" id="MobiDB-lite"/>
    </source>
</evidence>
<proteinExistence type="predicted"/>